<proteinExistence type="predicted"/>
<comment type="caution">
    <text evidence="7">The sequence shown here is derived from an EMBL/GenBank/DDBJ whole genome shotgun (WGS) entry which is preliminary data.</text>
</comment>
<dbReference type="GO" id="GO:0046872">
    <property type="term" value="F:metal ion binding"/>
    <property type="evidence" value="ECO:0007669"/>
    <property type="project" value="UniProtKB-KW"/>
</dbReference>
<dbReference type="SFLD" id="SFLDS00029">
    <property type="entry name" value="Radical_SAM"/>
    <property type="match status" value="1"/>
</dbReference>
<dbReference type="CDD" id="cd01335">
    <property type="entry name" value="Radical_SAM"/>
    <property type="match status" value="1"/>
</dbReference>
<dbReference type="EC" id="1.3.99.-" evidence="7"/>
<evidence type="ECO:0000256" key="5">
    <source>
        <dbReference type="ARBA" id="ARBA00023014"/>
    </source>
</evidence>
<reference evidence="7 8" key="2">
    <citation type="submission" date="2020-05" db="EMBL/GenBank/DDBJ databases">
        <title>Draft genome sequence of Desulfovibrio sp. strainFSS-1.</title>
        <authorList>
            <person name="Shimoshige H."/>
            <person name="Kobayashi H."/>
            <person name="Maekawa T."/>
        </authorList>
    </citation>
    <scope>NUCLEOTIDE SEQUENCE [LARGE SCALE GENOMIC DNA]</scope>
    <source>
        <strain evidence="7 8">SIID29052-01</strain>
    </source>
</reference>
<dbReference type="GO" id="GO:0005829">
    <property type="term" value="C:cytosol"/>
    <property type="evidence" value="ECO:0007669"/>
    <property type="project" value="TreeGrafter"/>
</dbReference>
<dbReference type="InterPro" id="IPR032432">
    <property type="entry name" value="Radical_SAM_C"/>
</dbReference>
<dbReference type="RefSeq" id="WP_235957006.1">
    <property type="nucleotide sequence ID" value="NZ_BLTE01000016.1"/>
</dbReference>
<dbReference type="Pfam" id="PF04055">
    <property type="entry name" value="Radical_SAM"/>
    <property type="match status" value="1"/>
</dbReference>
<accession>A0A6V8M0E4</accession>
<dbReference type="Proteomes" id="UP000494245">
    <property type="component" value="Unassembled WGS sequence"/>
</dbReference>
<dbReference type="InterPro" id="IPR013785">
    <property type="entry name" value="Aldolase_TIM"/>
</dbReference>
<evidence type="ECO:0000256" key="2">
    <source>
        <dbReference type="ARBA" id="ARBA00022691"/>
    </source>
</evidence>
<evidence type="ECO:0000259" key="6">
    <source>
        <dbReference type="PROSITE" id="PS51918"/>
    </source>
</evidence>
<dbReference type="PANTHER" id="PTHR43409">
    <property type="entry name" value="ANAEROBIC MAGNESIUM-PROTOPORPHYRIN IX MONOMETHYL ESTER CYCLASE-RELATED"/>
    <property type="match status" value="1"/>
</dbReference>
<dbReference type="SFLD" id="SFLDG01082">
    <property type="entry name" value="B12-binding_domain_containing"/>
    <property type="match status" value="1"/>
</dbReference>
<protein>
    <submittedName>
        <fullName evidence="7">Oxygen-independent coproporphyrinogen-III oxidase-like protein</fullName>
        <ecNumber evidence="7">1.3.99.-</ecNumber>
    </submittedName>
</protein>
<keyword evidence="5" id="KW-0411">Iron-sulfur</keyword>
<dbReference type="GO" id="GO:0016491">
    <property type="term" value="F:oxidoreductase activity"/>
    <property type="evidence" value="ECO:0007669"/>
    <property type="project" value="UniProtKB-KW"/>
</dbReference>
<evidence type="ECO:0000256" key="4">
    <source>
        <dbReference type="ARBA" id="ARBA00023004"/>
    </source>
</evidence>
<dbReference type="SUPFAM" id="SSF102114">
    <property type="entry name" value="Radical SAM enzymes"/>
    <property type="match status" value="1"/>
</dbReference>
<dbReference type="SFLD" id="SFLDG01086">
    <property type="entry name" value="elongater_protein-like"/>
    <property type="match status" value="1"/>
</dbReference>
<dbReference type="SMART" id="SM00729">
    <property type="entry name" value="Elp3"/>
    <property type="match status" value="1"/>
</dbReference>
<keyword evidence="8" id="KW-1185">Reference proteome</keyword>
<keyword evidence="7" id="KW-0560">Oxidoreductase</keyword>
<dbReference type="PANTHER" id="PTHR43409:SF16">
    <property type="entry name" value="SLR0320 PROTEIN"/>
    <property type="match status" value="1"/>
</dbReference>
<dbReference type="InterPro" id="IPR051198">
    <property type="entry name" value="BchE-like"/>
</dbReference>
<sequence length="342" mass="36939">MPGERIPPFALPAPTRRARPVLPVFLPWAGCAGRCSFCAQDLQTGKPGLNLPAALADMDRALSEASPARPLEPAFYGGSFTALDPGWRDRFLELAASHRAAGRVSGVRCSTRPDAVSPSLLRELAAQGLDTVELGVQTFHADALRDARRGHGAERSREACREVKDAGLRLGVHLLPGLPGVTPGVFARDVEITLSLRPDFVRLHPLLVLAGSGLEAPWRAGLVAPWNLEQTVEALARACLDFWRAGVAVVRLGLAQEPSLEAAVLAGPRHPALGTMVRARALLEHVRELLAGRLILTLTAPTRASGEFWGHAGELEASWRGLGLRRENVRFEDREDVLVHCR</sequence>
<evidence type="ECO:0000313" key="7">
    <source>
        <dbReference type="EMBL" id="GFK95337.1"/>
    </source>
</evidence>
<dbReference type="InterPro" id="IPR058240">
    <property type="entry name" value="rSAM_sf"/>
</dbReference>
<dbReference type="PROSITE" id="PS51918">
    <property type="entry name" value="RADICAL_SAM"/>
    <property type="match status" value="1"/>
</dbReference>
<dbReference type="EMBL" id="BLTE01000016">
    <property type="protein sequence ID" value="GFK95337.1"/>
    <property type="molecule type" value="Genomic_DNA"/>
</dbReference>
<dbReference type="InterPro" id="IPR006638">
    <property type="entry name" value="Elp3/MiaA/NifB-like_rSAM"/>
</dbReference>
<dbReference type="AlphaFoldDB" id="A0A6V8M0E4"/>
<evidence type="ECO:0000313" key="8">
    <source>
        <dbReference type="Proteomes" id="UP000494245"/>
    </source>
</evidence>
<evidence type="ECO:0000256" key="1">
    <source>
        <dbReference type="ARBA" id="ARBA00001966"/>
    </source>
</evidence>
<keyword evidence="3" id="KW-0479">Metal-binding</keyword>
<evidence type="ECO:0000256" key="3">
    <source>
        <dbReference type="ARBA" id="ARBA00022723"/>
    </source>
</evidence>
<dbReference type="GO" id="GO:0051536">
    <property type="term" value="F:iron-sulfur cluster binding"/>
    <property type="evidence" value="ECO:0007669"/>
    <property type="project" value="UniProtKB-KW"/>
</dbReference>
<comment type="cofactor">
    <cofactor evidence="1">
        <name>[4Fe-4S] cluster</name>
        <dbReference type="ChEBI" id="CHEBI:49883"/>
    </cofactor>
</comment>
<dbReference type="InterPro" id="IPR007197">
    <property type="entry name" value="rSAM"/>
</dbReference>
<keyword evidence="2" id="KW-0949">S-adenosyl-L-methionine</keyword>
<name>A0A6V8M0E4_9BACT</name>
<gene>
    <name evidence="7" type="primary">hemN_2</name>
    <name evidence="7" type="ORF">NNJEOMEG_03198</name>
</gene>
<keyword evidence="4" id="KW-0408">Iron</keyword>
<organism evidence="7 8">
    <name type="scientific">Fundidesulfovibrio magnetotacticus</name>
    <dbReference type="NCBI Taxonomy" id="2730080"/>
    <lineage>
        <taxon>Bacteria</taxon>
        <taxon>Pseudomonadati</taxon>
        <taxon>Thermodesulfobacteriota</taxon>
        <taxon>Desulfovibrionia</taxon>
        <taxon>Desulfovibrionales</taxon>
        <taxon>Desulfovibrionaceae</taxon>
        <taxon>Fundidesulfovibrio</taxon>
    </lineage>
</organism>
<dbReference type="Pfam" id="PF16199">
    <property type="entry name" value="Radical_SAM_C"/>
    <property type="match status" value="1"/>
</dbReference>
<feature type="domain" description="Radical SAM core" evidence="6">
    <location>
        <begin position="14"/>
        <end position="245"/>
    </location>
</feature>
<reference evidence="7 8" key="1">
    <citation type="submission" date="2020-04" db="EMBL/GenBank/DDBJ databases">
        <authorList>
            <consortium name="Desulfovibrio sp. FSS-1 genome sequencing consortium"/>
            <person name="Shimoshige H."/>
            <person name="Kobayashi H."/>
            <person name="Maekawa T."/>
        </authorList>
    </citation>
    <scope>NUCLEOTIDE SEQUENCE [LARGE SCALE GENOMIC DNA]</scope>
    <source>
        <strain evidence="7 8">SIID29052-01</strain>
    </source>
</reference>
<dbReference type="Gene3D" id="3.20.20.70">
    <property type="entry name" value="Aldolase class I"/>
    <property type="match status" value="1"/>
</dbReference>